<dbReference type="Proteomes" id="UP000291101">
    <property type="component" value="Unassembled WGS sequence"/>
</dbReference>
<feature type="transmembrane region" description="Helical" evidence="5">
    <location>
        <begin position="94"/>
        <end position="123"/>
    </location>
</feature>
<feature type="transmembrane region" description="Helical" evidence="5">
    <location>
        <begin position="40"/>
        <end position="60"/>
    </location>
</feature>
<dbReference type="EMBL" id="SDWV01000015">
    <property type="protein sequence ID" value="RYC07329.1"/>
    <property type="molecule type" value="Genomic_DNA"/>
</dbReference>
<feature type="transmembrane region" description="Helical" evidence="5">
    <location>
        <begin position="67"/>
        <end position="88"/>
    </location>
</feature>
<dbReference type="SUPFAM" id="SSF55874">
    <property type="entry name" value="ATPase domain of HSP90 chaperone/DNA topoisomerase II/histidine kinase"/>
    <property type="match status" value="1"/>
</dbReference>
<dbReference type="InterPro" id="IPR050482">
    <property type="entry name" value="Sensor_HK_TwoCompSys"/>
</dbReference>
<comment type="caution">
    <text evidence="7">The sequence shown here is derived from an EMBL/GenBank/DDBJ whole genome shotgun (WGS) entry which is preliminary data.</text>
</comment>
<keyword evidence="5" id="KW-0472">Membrane</keyword>
<proteinExistence type="predicted"/>
<evidence type="ECO:0000313" key="8">
    <source>
        <dbReference type="Proteomes" id="UP000291101"/>
    </source>
</evidence>
<dbReference type="GO" id="GO:0046983">
    <property type="term" value="F:protein dimerization activity"/>
    <property type="evidence" value="ECO:0007669"/>
    <property type="project" value="InterPro"/>
</dbReference>
<dbReference type="AlphaFoldDB" id="A0A4Q2ST06"/>
<feature type="transmembrane region" description="Helical" evidence="5">
    <location>
        <begin position="159"/>
        <end position="178"/>
    </location>
</feature>
<dbReference type="GO" id="GO:0000155">
    <property type="term" value="F:phosphorelay sensor kinase activity"/>
    <property type="evidence" value="ECO:0007669"/>
    <property type="project" value="InterPro"/>
</dbReference>
<evidence type="ECO:0000256" key="1">
    <source>
        <dbReference type="ARBA" id="ARBA00022679"/>
    </source>
</evidence>
<evidence type="ECO:0000256" key="5">
    <source>
        <dbReference type="SAM" id="Phobius"/>
    </source>
</evidence>
<dbReference type="PANTHER" id="PTHR24421:SF63">
    <property type="entry name" value="SENSOR HISTIDINE KINASE DESK"/>
    <property type="match status" value="1"/>
</dbReference>
<keyword evidence="5" id="KW-1133">Transmembrane helix</keyword>
<organism evidence="7 8">
    <name type="scientific">Nocardioides zhouii</name>
    <dbReference type="NCBI Taxonomy" id="1168729"/>
    <lineage>
        <taxon>Bacteria</taxon>
        <taxon>Bacillati</taxon>
        <taxon>Actinomycetota</taxon>
        <taxon>Actinomycetes</taxon>
        <taxon>Propionibacteriales</taxon>
        <taxon>Nocardioidaceae</taxon>
        <taxon>Nocardioides</taxon>
    </lineage>
</organism>
<sequence length="374" mass="39650">MDRDLLPAGDLGRTPQPGAHVSAHARPEPEPLPANPWVKWGWAFASIWLVFLVYPVIAVLDADVPAAVKALSLLCILGFAVSNVLGYARRGNAWLFLGLMLVLALATLPVIGIGVISYTPYLAMLSALELPSPGWKWAVAFWAAVPLLSLLSIDGFPPYLFLMLWPIMLGGVMLRIFGEREHLAHEAQGAYALVAERERVARDVHDVLGHSLTALSVKAELAARLIDIDPARAKEELESIQATARQALAEVRATVGGLRAGNLEAELPAAPLVLADAGISASVVGTVADTDPRHRALMAWVLRESVTNVVRHARADAVVIELGTDGITVTDDGEGCSGAEGNGLRGMRERVAGAGGTLEVTPATPGTRVRVALP</sequence>
<dbReference type="PANTHER" id="PTHR24421">
    <property type="entry name" value="NITRATE/NITRITE SENSOR PROTEIN NARX-RELATED"/>
    <property type="match status" value="1"/>
</dbReference>
<dbReference type="RefSeq" id="WP_129427637.1">
    <property type="nucleotide sequence ID" value="NZ_SDWV01000015.1"/>
</dbReference>
<keyword evidence="8" id="KW-1185">Reference proteome</keyword>
<keyword evidence="1" id="KW-0808">Transferase</keyword>
<gene>
    <name evidence="7" type="ORF">EUA94_14675</name>
</gene>
<accession>A0A4Q2ST06</accession>
<dbReference type="GO" id="GO:0016020">
    <property type="term" value="C:membrane"/>
    <property type="evidence" value="ECO:0007669"/>
    <property type="project" value="InterPro"/>
</dbReference>
<evidence type="ECO:0000313" key="7">
    <source>
        <dbReference type="EMBL" id="RYC07329.1"/>
    </source>
</evidence>
<name>A0A4Q2ST06_9ACTN</name>
<keyword evidence="2 7" id="KW-0418">Kinase</keyword>
<dbReference type="Gene3D" id="3.30.565.10">
    <property type="entry name" value="Histidine kinase-like ATPase, C-terminal domain"/>
    <property type="match status" value="1"/>
</dbReference>
<evidence type="ECO:0000256" key="2">
    <source>
        <dbReference type="ARBA" id="ARBA00022777"/>
    </source>
</evidence>
<keyword evidence="5" id="KW-0812">Transmembrane</keyword>
<keyword evidence="3" id="KW-0902">Two-component regulatory system</keyword>
<evidence type="ECO:0000256" key="4">
    <source>
        <dbReference type="SAM" id="MobiDB-lite"/>
    </source>
</evidence>
<reference evidence="7 8" key="1">
    <citation type="submission" date="2019-01" db="EMBL/GenBank/DDBJ databases">
        <title>Novel species of Nocardioides.</title>
        <authorList>
            <person name="Liu Q."/>
            <person name="X Y.-H."/>
        </authorList>
    </citation>
    <scope>NUCLEOTIDE SEQUENCE [LARGE SCALE GENOMIC DNA]</scope>
    <source>
        <strain evidence="7 8">HLT2-9</strain>
    </source>
</reference>
<dbReference type="Gene3D" id="1.20.5.1930">
    <property type="match status" value="1"/>
</dbReference>
<feature type="domain" description="Signal transduction histidine kinase subgroup 3 dimerisation and phosphoacceptor" evidence="6">
    <location>
        <begin position="196"/>
        <end position="261"/>
    </location>
</feature>
<dbReference type="CDD" id="cd16917">
    <property type="entry name" value="HATPase_UhpB-NarQ-NarX-like"/>
    <property type="match status" value="1"/>
</dbReference>
<feature type="region of interest" description="Disordered" evidence="4">
    <location>
        <begin position="1"/>
        <end position="27"/>
    </location>
</feature>
<dbReference type="Pfam" id="PF07730">
    <property type="entry name" value="HisKA_3"/>
    <property type="match status" value="1"/>
</dbReference>
<evidence type="ECO:0000256" key="3">
    <source>
        <dbReference type="ARBA" id="ARBA00023012"/>
    </source>
</evidence>
<dbReference type="OrthoDB" id="5241784at2"/>
<dbReference type="InterPro" id="IPR036890">
    <property type="entry name" value="HATPase_C_sf"/>
</dbReference>
<protein>
    <submittedName>
        <fullName evidence="7">Sensor histidine kinase</fullName>
    </submittedName>
</protein>
<evidence type="ECO:0000259" key="6">
    <source>
        <dbReference type="Pfam" id="PF07730"/>
    </source>
</evidence>
<dbReference type="InterPro" id="IPR011712">
    <property type="entry name" value="Sig_transdc_His_kin_sub3_dim/P"/>
</dbReference>